<keyword evidence="1" id="KW-0812">Transmembrane</keyword>
<protein>
    <recommendedName>
        <fullName evidence="4">PrsW family intramembrane metalloprotease</fullName>
    </recommendedName>
</protein>
<accession>A0A250JF76</accession>
<reference evidence="2 3" key="1">
    <citation type="submission" date="2017-06" db="EMBL/GenBank/DDBJ databases">
        <title>Sequencing and comparative analysis of myxobacterial genomes.</title>
        <authorList>
            <person name="Rupp O."/>
            <person name="Goesmann A."/>
            <person name="Sogaard-Andersen L."/>
        </authorList>
    </citation>
    <scope>NUCLEOTIDE SEQUENCE [LARGE SCALE GENOMIC DNA]</scope>
    <source>
        <strain evidence="2 3">DSM 52655</strain>
    </source>
</reference>
<dbReference type="InterPro" id="IPR026898">
    <property type="entry name" value="PrsW"/>
</dbReference>
<dbReference type="GO" id="GO:0008233">
    <property type="term" value="F:peptidase activity"/>
    <property type="evidence" value="ECO:0007669"/>
    <property type="project" value="InterPro"/>
</dbReference>
<dbReference type="EMBL" id="CP022098">
    <property type="protein sequence ID" value="ATB42061.1"/>
    <property type="molecule type" value="Genomic_DNA"/>
</dbReference>
<proteinExistence type="predicted"/>
<feature type="transmembrane region" description="Helical" evidence="1">
    <location>
        <begin position="108"/>
        <end position="129"/>
    </location>
</feature>
<keyword evidence="1" id="KW-1133">Transmembrane helix</keyword>
<dbReference type="PANTHER" id="PTHR36844:SF1">
    <property type="entry name" value="PROTEASE PRSW"/>
    <property type="match status" value="1"/>
</dbReference>
<evidence type="ECO:0000313" key="3">
    <source>
        <dbReference type="Proteomes" id="UP000217257"/>
    </source>
</evidence>
<evidence type="ECO:0000313" key="2">
    <source>
        <dbReference type="EMBL" id="ATB42061.1"/>
    </source>
</evidence>
<feature type="transmembrane region" description="Helical" evidence="1">
    <location>
        <begin position="72"/>
        <end position="96"/>
    </location>
</feature>
<dbReference type="PANTHER" id="PTHR36844">
    <property type="entry name" value="PROTEASE PRSW"/>
    <property type="match status" value="1"/>
</dbReference>
<organism evidence="2 3">
    <name type="scientific">Cystobacter fuscus</name>
    <dbReference type="NCBI Taxonomy" id="43"/>
    <lineage>
        <taxon>Bacteria</taxon>
        <taxon>Pseudomonadati</taxon>
        <taxon>Myxococcota</taxon>
        <taxon>Myxococcia</taxon>
        <taxon>Myxococcales</taxon>
        <taxon>Cystobacterineae</taxon>
        <taxon>Archangiaceae</taxon>
        <taxon>Cystobacter</taxon>
    </lineage>
</organism>
<feature type="transmembrane region" description="Helical" evidence="1">
    <location>
        <begin position="255"/>
        <end position="278"/>
    </location>
</feature>
<feature type="transmembrane region" description="Helical" evidence="1">
    <location>
        <begin position="191"/>
        <end position="213"/>
    </location>
</feature>
<dbReference type="Proteomes" id="UP000217257">
    <property type="component" value="Chromosome"/>
</dbReference>
<gene>
    <name evidence="2" type="ORF">CYFUS_007537</name>
</gene>
<dbReference type="KEGG" id="cfus:CYFUS_007537"/>
<sequence>MSPFALGAAAALPPMLLLWYVHSRDKDPEPRGLLWRTFFWGVALCVPVVPVAFGVHALAVHWGWRMQTWDMALLLAFLGVALPEQCFRLLVLRLYVWNKPAFDEPLDGVVYGATVSLGFAMLENLFYVIALSDEAGPGLAMLRAVTSVPQQAFTGIILGAFVGRARFDEDRARGTWRLASGFAATTLLQGAYYTLLFRGSFPLLPLTLLVLLLEVRWGRRLYKELQAEQRSTNPSVTDAPSLPQPSTLSARLRSFVGAAGLWCCVIAWVVLLAMLFGSPWPWDVDTSDKNGFAASLTIVFTIISLVVRRSGQRDLA</sequence>
<dbReference type="RefSeq" id="WP_095989670.1">
    <property type="nucleotide sequence ID" value="NZ_CP022098.1"/>
</dbReference>
<dbReference type="Pfam" id="PF13367">
    <property type="entry name" value="PrsW-protease"/>
    <property type="match status" value="1"/>
</dbReference>
<dbReference type="AlphaFoldDB" id="A0A250JF76"/>
<name>A0A250JF76_9BACT</name>
<feature type="transmembrane region" description="Helical" evidence="1">
    <location>
        <begin position="290"/>
        <end position="307"/>
    </location>
</feature>
<feature type="transmembrane region" description="Helical" evidence="1">
    <location>
        <begin position="39"/>
        <end position="60"/>
    </location>
</feature>
<keyword evidence="1" id="KW-0472">Membrane</keyword>
<evidence type="ECO:0008006" key="4">
    <source>
        <dbReference type="Google" id="ProtNLM"/>
    </source>
</evidence>
<evidence type="ECO:0000256" key="1">
    <source>
        <dbReference type="SAM" id="Phobius"/>
    </source>
</evidence>